<evidence type="ECO:0000259" key="5">
    <source>
        <dbReference type="PROSITE" id="PS51782"/>
    </source>
</evidence>
<evidence type="ECO:0000256" key="2">
    <source>
        <dbReference type="ARBA" id="ARBA00022801"/>
    </source>
</evidence>
<feature type="signal peptide" evidence="3">
    <location>
        <begin position="1"/>
        <end position="24"/>
    </location>
</feature>
<evidence type="ECO:0000313" key="7">
    <source>
        <dbReference type="Proteomes" id="UP000198647"/>
    </source>
</evidence>
<dbReference type="EMBL" id="FNOS01000005">
    <property type="protein sequence ID" value="SDY13320.1"/>
    <property type="molecule type" value="Genomic_DNA"/>
</dbReference>
<dbReference type="InterPro" id="IPR002509">
    <property type="entry name" value="NODB_dom"/>
</dbReference>
<dbReference type="SMART" id="SM00257">
    <property type="entry name" value="LysM"/>
    <property type="match status" value="3"/>
</dbReference>
<dbReference type="Gene3D" id="3.20.20.370">
    <property type="entry name" value="Glycoside hydrolase/deacetylase"/>
    <property type="match status" value="1"/>
</dbReference>
<evidence type="ECO:0000256" key="1">
    <source>
        <dbReference type="ARBA" id="ARBA00022723"/>
    </source>
</evidence>
<feature type="chain" id="PRO_5045627983" evidence="3">
    <location>
        <begin position="25"/>
        <end position="388"/>
    </location>
</feature>
<feature type="domain" description="LysM" evidence="5">
    <location>
        <begin position="342"/>
        <end position="386"/>
    </location>
</feature>
<keyword evidence="1" id="KW-0479">Metal-binding</keyword>
<feature type="domain" description="LysM" evidence="5">
    <location>
        <begin position="231"/>
        <end position="275"/>
    </location>
</feature>
<dbReference type="Pfam" id="PF01476">
    <property type="entry name" value="LysM"/>
    <property type="match status" value="3"/>
</dbReference>
<protein>
    <submittedName>
        <fullName evidence="6">Peptidoglycan/xylan/chitin deacetylase, PgdA/CDA1 family</fullName>
    </submittedName>
</protein>
<dbReference type="CDD" id="cd10917">
    <property type="entry name" value="CE4_NodB_like_6s_7s"/>
    <property type="match status" value="1"/>
</dbReference>
<dbReference type="Pfam" id="PF01522">
    <property type="entry name" value="Polysacc_deac_1"/>
    <property type="match status" value="1"/>
</dbReference>
<dbReference type="PANTHER" id="PTHR10587">
    <property type="entry name" value="GLYCOSYL TRANSFERASE-RELATED"/>
    <property type="match status" value="1"/>
</dbReference>
<dbReference type="InterPro" id="IPR036779">
    <property type="entry name" value="LysM_dom_sf"/>
</dbReference>
<dbReference type="InterPro" id="IPR050248">
    <property type="entry name" value="Polysacc_deacetylase_ArnD"/>
</dbReference>
<dbReference type="RefSeq" id="WP_093107724.1">
    <property type="nucleotide sequence ID" value="NZ_FNOS01000005.1"/>
</dbReference>
<dbReference type="Proteomes" id="UP000198647">
    <property type="component" value="Unassembled WGS sequence"/>
</dbReference>
<feature type="domain" description="LysM" evidence="5">
    <location>
        <begin position="290"/>
        <end position="334"/>
    </location>
</feature>
<evidence type="ECO:0000256" key="3">
    <source>
        <dbReference type="SAM" id="SignalP"/>
    </source>
</evidence>
<keyword evidence="7" id="KW-1185">Reference proteome</keyword>
<dbReference type="CDD" id="cd00118">
    <property type="entry name" value="LysM"/>
    <property type="match status" value="3"/>
</dbReference>
<keyword evidence="2" id="KW-0378">Hydrolase</keyword>
<proteinExistence type="predicted"/>
<dbReference type="PROSITE" id="PS51677">
    <property type="entry name" value="NODB"/>
    <property type="match status" value="1"/>
</dbReference>
<reference evidence="6 7" key="1">
    <citation type="submission" date="2016-10" db="EMBL/GenBank/DDBJ databases">
        <authorList>
            <person name="Varghese N."/>
            <person name="Submissions S."/>
        </authorList>
    </citation>
    <scope>NUCLEOTIDE SEQUENCE [LARGE SCALE GENOMIC DNA]</scope>
    <source>
        <strain evidence="6 7">DSM 20748</strain>
    </source>
</reference>
<dbReference type="PANTHER" id="PTHR10587:SF133">
    <property type="entry name" value="CHITIN DEACETYLASE 1-RELATED"/>
    <property type="match status" value="1"/>
</dbReference>
<gene>
    <name evidence="6" type="ORF">SAMN04488081_2161</name>
</gene>
<feature type="domain" description="NodB homology" evidence="4">
    <location>
        <begin position="38"/>
        <end position="219"/>
    </location>
</feature>
<name>A0A1H3HDB0_9BACI</name>
<evidence type="ECO:0000313" key="6">
    <source>
        <dbReference type="EMBL" id="SDY13320.1"/>
    </source>
</evidence>
<organism evidence="6 7">
    <name type="scientific">Salimicrobium album</name>
    <dbReference type="NCBI Taxonomy" id="50717"/>
    <lineage>
        <taxon>Bacteria</taxon>
        <taxon>Bacillati</taxon>
        <taxon>Bacillota</taxon>
        <taxon>Bacilli</taxon>
        <taxon>Bacillales</taxon>
        <taxon>Bacillaceae</taxon>
        <taxon>Salimicrobium</taxon>
    </lineage>
</organism>
<keyword evidence="3" id="KW-0732">Signal</keyword>
<accession>A0A1H3HDB0</accession>
<dbReference type="SUPFAM" id="SSF54106">
    <property type="entry name" value="LysM domain"/>
    <property type="match status" value="3"/>
</dbReference>
<dbReference type="InterPro" id="IPR011330">
    <property type="entry name" value="Glyco_hydro/deAcase_b/a-brl"/>
</dbReference>
<dbReference type="PROSITE" id="PS51782">
    <property type="entry name" value="LYSM"/>
    <property type="match status" value="3"/>
</dbReference>
<comment type="caution">
    <text evidence="6">The sequence shown here is derived from an EMBL/GenBank/DDBJ whole genome shotgun (WGS) entry which is preliminary data.</text>
</comment>
<dbReference type="SUPFAM" id="SSF88713">
    <property type="entry name" value="Glycoside hydrolase/deacetylase"/>
    <property type="match status" value="1"/>
</dbReference>
<dbReference type="InterPro" id="IPR018392">
    <property type="entry name" value="LysM"/>
</dbReference>
<sequence>MSRIVTMIFMTVLLVFGSFSTVSAASSAFIMKGDISSKTVALTFDDGSDGTNISSILNVLDRENVTATFFLTGSGAKNHPSSIRSITRAGHEIANHSYSHPDFTTISSSQMRNELSRTESAVESITGQSLSPIFRAPFGAVNSRVLNTVGNAGYTHTIHWDIDTLDWKGYSSSRIYDRIMSNVQPGSIILMHTGAGASGTTKAISRAIPALKQKGYSFTTVSQLLGTTTASTHRVQAGDTLYSLARRYGTTVDALMKNNNISDARMLRIGQVLHLSGSGNGTVDPPASQTSYTIKRGDTLYSIARRYNVSVSNLASHNNISNPAYIRTGQVLKIPGTAQVSKTHTVKSGDTMYRIALNNRVTVSALAAANSISSPYIIYPGQVLNIPR</sequence>
<evidence type="ECO:0000259" key="4">
    <source>
        <dbReference type="PROSITE" id="PS51677"/>
    </source>
</evidence>
<dbReference type="Gene3D" id="3.10.350.10">
    <property type="entry name" value="LysM domain"/>
    <property type="match status" value="3"/>
</dbReference>